<name>A0A6P6XYN3_DERPT</name>
<dbReference type="PROSITE" id="PS50002">
    <property type="entry name" value="SH3"/>
    <property type="match status" value="3"/>
</dbReference>
<keyword evidence="5" id="KW-1185">Reference proteome</keyword>
<feature type="compositionally biased region" description="Basic residues" evidence="3">
    <location>
        <begin position="635"/>
        <end position="660"/>
    </location>
</feature>
<keyword evidence="1 2" id="KW-0728">SH3 domain</keyword>
<feature type="compositionally biased region" description="Polar residues" evidence="3">
    <location>
        <begin position="200"/>
        <end position="211"/>
    </location>
</feature>
<feature type="compositionally biased region" description="Low complexity" evidence="3">
    <location>
        <begin position="337"/>
        <end position="346"/>
    </location>
</feature>
<dbReference type="Proteomes" id="UP000515146">
    <property type="component" value="Unplaced"/>
</dbReference>
<dbReference type="SMART" id="SM00326">
    <property type="entry name" value="SH3"/>
    <property type="match status" value="3"/>
</dbReference>
<feature type="compositionally biased region" description="Gly residues" evidence="3">
    <location>
        <begin position="1271"/>
        <end position="1280"/>
    </location>
</feature>
<dbReference type="Pfam" id="PF14604">
    <property type="entry name" value="SH3_9"/>
    <property type="match status" value="1"/>
</dbReference>
<feature type="domain" description="SH3" evidence="4">
    <location>
        <begin position="1092"/>
        <end position="1152"/>
    </location>
</feature>
<dbReference type="SUPFAM" id="SSF50044">
    <property type="entry name" value="SH3-domain"/>
    <property type="match status" value="3"/>
</dbReference>
<proteinExistence type="predicted"/>
<dbReference type="Pfam" id="PF00018">
    <property type="entry name" value="SH3_1"/>
    <property type="match status" value="2"/>
</dbReference>
<feature type="compositionally biased region" description="Basic residues" evidence="3">
    <location>
        <begin position="1235"/>
        <end position="1248"/>
    </location>
</feature>
<dbReference type="PANTHER" id="PTHR14167">
    <property type="entry name" value="SH3 DOMAIN-CONTAINING"/>
    <property type="match status" value="1"/>
</dbReference>
<accession>A0A6P6XYN3</accession>
<feature type="region of interest" description="Disordered" evidence="3">
    <location>
        <begin position="200"/>
        <end position="223"/>
    </location>
</feature>
<feature type="region of interest" description="Disordered" evidence="3">
    <location>
        <begin position="293"/>
        <end position="313"/>
    </location>
</feature>
<feature type="compositionally biased region" description="Basic and acidic residues" evidence="3">
    <location>
        <begin position="80"/>
        <end position="93"/>
    </location>
</feature>
<feature type="compositionally biased region" description="Polar residues" evidence="3">
    <location>
        <begin position="585"/>
        <end position="603"/>
    </location>
</feature>
<feature type="compositionally biased region" description="Acidic residues" evidence="3">
    <location>
        <begin position="664"/>
        <end position="680"/>
    </location>
</feature>
<dbReference type="PANTHER" id="PTHR14167:SF116">
    <property type="entry name" value="CAP, ISOFORM AC"/>
    <property type="match status" value="1"/>
</dbReference>
<evidence type="ECO:0000256" key="2">
    <source>
        <dbReference type="PROSITE-ProRule" id="PRU00192"/>
    </source>
</evidence>
<feature type="region of interest" description="Disordered" evidence="3">
    <location>
        <begin position="337"/>
        <end position="364"/>
    </location>
</feature>
<feature type="compositionally biased region" description="Low complexity" evidence="3">
    <location>
        <begin position="169"/>
        <end position="180"/>
    </location>
</feature>
<feature type="domain" description="SH3" evidence="4">
    <location>
        <begin position="1020"/>
        <end position="1081"/>
    </location>
</feature>
<gene>
    <name evidence="6" type="primary">LOC113792467</name>
</gene>
<evidence type="ECO:0000256" key="1">
    <source>
        <dbReference type="ARBA" id="ARBA00022443"/>
    </source>
</evidence>
<evidence type="ECO:0000259" key="4">
    <source>
        <dbReference type="PROSITE" id="PS50002"/>
    </source>
</evidence>
<feature type="region of interest" description="Disordered" evidence="3">
    <location>
        <begin position="632"/>
        <end position="754"/>
    </location>
</feature>
<feature type="region of interest" description="Disordered" evidence="3">
    <location>
        <begin position="385"/>
        <end position="413"/>
    </location>
</feature>
<feature type="compositionally biased region" description="Low complexity" evidence="3">
    <location>
        <begin position="871"/>
        <end position="887"/>
    </location>
</feature>
<dbReference type="Gene3D" id="2.30.30.40">
    <property type="entry name" value="SH3 Domains"/>
    <property type="match status" value="3"/>
</dbReference>
<dbReference type="InterPro" id="IPR036028">
    <property type="entry name" value="SH3-like_dom_sf"/>
</dbReference>
<feature type="compositionally biased region" description="Low complexity" evidence="3">
    <location>
        <begin position="121"/>
        <end position="145"/>
    </location>
</feature>
<feature type="compositionally biased region" description="Low complexity" evidence="3">
    <location>
        <begin position="297"/>
        <end position="309"/>
    </location>
</feature>
<dbReference type="InterPro" id="IPR050384">
    <property type="entry name" value="Endophilin_SH3RF"/>
</dbReference>
<feature type="compositionally biased region" description="Basic residues" evidence="3">
    <location>
        <begin position="1290"/>
        <end position="1300"/>
    </location>
</feature>
<feature type="region of interest" description="Disordered" evidence="3">
    <location>
        <begin position="548"/>
        <end position="606"/>
    </location>
</feature>
<protein>
    <submittedName>
        <fullName evidence="6">Uncharacterized protein LOC113792467 isoform X6</fullName>
    </submittedName>
</protein>
<feature type="domain" description="SH3" evidence="4">
    <location>
        <begin position="1390"/>
        <end position="1449"/>
    </location>
</feature>
<dbReference type="CDD" id="cd11782">
    <property type="entry name" value="SH3_Sorbs_2"/>
    <property type="match status" value="1"/>
</dbReference>
<reference evidence="6" key="1">
    <citation type="submission" date="2025-08" db="UniProtKB">
        <authorList>
            <consortium name="RefSeq"/>
        </authorList>
    </citation>
    <scope>IDENTIFICATION</scope>
    <source>
        <strain evidence="6">Airmid</strain>
    </source>
</reference>
<dbReference type="OrthoDB" id="19092at2759"/>
<dbReference type="InterPro" id="IPR001452">
    <property type="entry name" value="SH3_domain"/>
</dbReference>
<feature type="compositionally biased region" description="Gly residues" evidence="3">
    <location>
        <begin position="695"/>
        <end position="704"/>
    </location>
</feature>
<evidence type="ECO:0000313" key="6">
    <source>
        <dbReference type="RefSeq" id="XP_027198160.1"/>
    </source>
</evidence>
<feature type="region of interest" description="Disordered" evidence="3">
    <location>
        <begin position="1232"/>
        <end position="1315"/>
    </location>
</feature>
<feature type="compositionally biased region" description="Low complexity" evidence="3">
    <location>
        <begin position="1211"/>
        <end position="1220"/>
    </location>
</feature>
<evidence type="ECO:0000313" key="5">
    <source>
        <dbReference type="Proteomes" id="UP000515146"/>
    </source>
</evidence>
<feature type="compositionally biased region" description="Acidic residues" evidence="3">
    <location>
        <begin position="722"/>
        <end position="740"/>
    </location>
</feature>
<feature type="region of interest" description="Disordered" evidence="3">
    <location>
        <begin position="46"/>
        <end position="94"/>
    </location>
</feature>
<dbReference type="RefSeq" id="XP_027198160.1">
    <property type="nucleotide sequence ID" value="XM_027342359.1"/>
</dbReference>
<feature type="compositionally biased region" description="Low complexity" evidence="3">
    <location>
        <begin position="46"/>
        <end position="76"/>
    </location>
</feature>
<sequence length="1449" mass="161841">MKLVDANDGDDLKLLHQFNCCLNIDPNQHFRFISAKNFWSPSTTTTLSSTATTSLSSSTSSSPSSPTSSSTSSATPIVDYHGHDHQQRQKVDQKQQVVVATVDDNNLLLPKALYNGHHPHQQQQQQQVVDQQQQQQQVVDQQQQQTTKVDEKNLFPPPFSSKTYAEFKSSPSTTQSPVTTIDNQQTITPPIDYIGSIDTSVQQQSIPIQSGRSTSSPSLSSTLPRNMVIMDHNHHQQIQQQQQQQYHHVADVYEPRQHPIHKYWTLPRSIATGNNLGVEYISMDHQVPTEIERRHQQQQLQHQQQLQQQAESSQTKIAQTKQIYSQHQQYDTTESYYTTTTTGEESVLSPPTPPLPQPMITNGDSEKILSTTTTAQQPLMMNAATAKSQQQDNMIQTEQPKQQQQQSSCDSTLMNKSERYKAFIRDMQNEMQLQTSSSGDGRNNKSFSSPITTIDNQQQTICVKVKQPRFKGTDYHLTIDNKPIHQSQQSTNIGHIEDYEPGIRNSIFEREKQMFYNDIFNYIDSIFAEVLATTAVSANQKLQSKLRKRAQSLSRMSSIRKRSIDSRHPHSQHHPHQKQQQQQPGYSGTQKLSSRSLPSLMSEQQQQRLLEQTKQQLLATFLDANTATATIRRSGSYHRSRSSSLQHRRRRRQKISKKPRKDNEDDDDDEDDQEEDEDESDHLYHDDDNDDDDGGGGGTGGGSFGPSSSSRRRSKNNGDYEHDGDDEVSDDDDNDDDDGGNIDHRERKHMNGGLATKDADIVDQHQTAEQQQQSPKMATKMEKKYYFHENCVFNQLTSSPPTTVTTIAPGLNQPHNIGSSGGGSGYDSDSTYILRKNKGKIIPQPASPSVYRAVQRGEDIPFQGLQRTTPSSSMKQQLSSSSSSAASGMFMNGGNRNLKFHNNAMRLPQQQPSGSTAPTTERLNIHYRISGGSGSIDDDSFHSLNSPNRSYARHYTGPCGGPLPGSQSIKPVTTTDNTTYSLQRHHYMPQPMSPPVVALDRYDRRLLYSTPTSISTKEPTTGKMAKVLYDFQAMARNELAVKKGDLVTIRKLINQQWMEVEDCSSGLVGFVPRTYLDIDETSTPTPATSSSSPNGIARAKFDFNAKTNVEISFKKGEKLTLLRRVDENWYEGMNERQHVGIFPVSYVEVMKQVANASAIHASLSFLHDQHLSSAIITATVEASASAITTTTKTSTTLKNDGNKNDDILETPSSSSPSSLSSMLLLNQFSGTKLPQHQHQHQHQQHHNHPLTSIQPISSMPQLPTETCSNSGTGGGGGSGSVYGQHYHQQHDHHHHHHHHHQESSRKNIDNDSRSSSIQYSNQIYFSSTRSEPSGSTISNSTGVGGGYEVGGNSGGSSNYSSTSNIMHQIRRAPDASRSQPGANVERFCLPKPKIYRVLYPYQPQQPDELELQYGDLLTVTIKCDDGWFLGRSTLTGKFGTFPGNYVEQT</sequence>
<feature type="compositionally biased region" description="Basic and acidic residues" evidence="3">
    <location>
        <begin position="1301"/>
        <end position="1312"/>
    </location>
</feature>
<organism evidence="5 6">
    <name type="scientific">Dermatophagoides pteronyssinus</name>
    <name type="common">European house dust mite</name>
    <dbReference type="NCBI Taxonomy" id="6956"/>
    <lineage>
        <taxon>Eukaryota</taxon>
        <taxon>Metazoa</taxon>
        <taxon>Ecdysozoa</taxon>
        <taxon>Arthropoda</taxon>
        <taxon>Chelicerata</taxon>
        <taxon>Arachnida</taxon>
        <taxon>Acari</taxon>
        <taxon>Acariformes</taxon>
        <taxon>Sarcoptiformes</taxon>
        <taxon>Astigmata</taxon>
        <taxon>Psoroptidia</taxon>
        <taxon>Analgoidea</taxon>
        <taxon>Pyroglyphidae</taxon>
        <taxon>Dermatophagoidinae</taxon>
        <taxon>Dermatophagoides</taxon>
    </lineage>
</organism>
<feature type="compositionally biased region" description="Polar residues" evidence="3">
    <location>
        <begin position="385"/>
        <end position="395"/>
    </location>
</feature>
<feature type="region of interest" description="Disordered" evidence="3">
    <location>
        <begin position="1194"/>
        <end position="1220"/>
    </location>
</feature>
<feature type="region of interest" description="Disordered" evidence="3">
    <location>
        <begin position="863"/>
        <end position="893"/>
    </location>
</feature>
<dbReference type="PRINTS" id="PR00452">
    <property type="entry name" value="SH3DOMAIN"/>
</dbReference>
<evidence type="ECO:0000256" key="3">
    <source>
        <dbReference type="SAM" id="MobiDB-lite"/>
    </source>
</evidence>
<feature type="compositionally biased region" description="Low complexity" evidence="3">
    <location>
        <begin position="396"/>
        <end position="406"/>
    </location>
</feature>
<feature type="region of interest" description="Disordered" evidence="3">
    <location>
        <begin position="118"/>
        <end position="182"/>
    </location>
</feature>
<feature type="compositionally biased region" description="Low complexity" evidence="3">
    <location>
        <begin position="212"/>
        <end position="223"/>
    </location>
</feature>
<feature type="compositionally biased region" description="Polar residues" evidence="3">
    <location>
        <begin position="1249"/>
        <end position="1267"/>
    </location>
</feature>